<organism evidence="1 2">
    <name type="scientific">Lactococcus formosensis</name>
    <dbReference type="NCBI Taxonomy" id="1281486"/>
    <lineage>
        <taxon>Bacteria</taxon>
        <taxon>Bacillati</taxon>
        <taxon>Bacillota</taxon>
        <taxon>Bacilli</taxon>
        <taxon>Lactobacillales</taxon>
        <taxon>Streptococcaceae</taxon>
        <taxon>Lactococcus</taxon>
    </lineage>
</organism>
<dbReference type="RefSeq" id="WP_279363235.1">
    <property type="nucleotide sequence ID" value="NZ_JAMWGA010000003.1"/>
</dbReference>
<protein>
    <submittedName>
        <fullName evidence="1">Uncharacterized protein</fullName>
    </submittedName>
</protein>
<evidence type="ECO:0000313" key="1">
    <source>
        <dbReference type="EMBL" id="MDG6193631.1"/>
    </source>
</evidence>
<dbReference type="AlphaFoldDB" id="A0A9X4P5T8"/>
<gene>
    <name evidence="1" type="ORF">NF708_06405</name>
</gene>
<dbReference type="Proteomes" id="UP001153203">
    <property type="component" value="Unassembled WGS sequence"/>
</dbReference>
<comment type="caution">
    <text evidence="1">The sequence shown here is derived from an EMBL/GenBank/DDBJ whole genome shotgun (WGS) entry which is preliminary data.</text>
</comment>
<reference evidence="1" key="1">
    <citation type="submission" date="2022-06" db="EMBL/GenBank/DDBJ databases">
        <title>Lactococcus from bovine mastitis in China.</title>
        <authorList>
            <person name="Lin Y."/>
            <person name="Han B."/>
        </authorList>
    </citation>
    <scope>NUCLEOTIDE SEQUENCE</scope>
    <source>
        <strain evidence="1">Hebei-B-39</strain>
    </source>
</reference>
<name>A0A9X4P5T8_9LACT</name>
<evidence type="ECO:0000313" key="2">
    <source>
        <dbReference type="Proteomes" id="UP001153203"/>
    </source>
</evidence>
<sequence>MGNLGWYQLMTTVARKVGGPKVLFGLLAVGGYAVIRTVEAGGKKVIKLVKKKNKDISAKKSLKSYEFTQDGEGDNGLKFSSGDVFYIAAKDNEAVLIEKKDDENNPYFVNDNWLKSVSSYNGNN</sequence>
<proteinExistence type="predicted"/>
<dbReference type="EMBL" id="JAMWGI010000003">
    <property type="protein sequence ID" value="MDG6193631.1"/>
    <property type="molecule type" value="Genomic_DNA"/>
</dbReference>
<accession>A0A9X4P5T8</accession>